<keyword evidence="3" id="KW-1185">Reference proteome</keyword>
<keyword evidence="2" id="KW-0378">Hydrolase</keyword>
<dbReference type="GeneID" id="41362273"/>
<dbReference type="EMBL" id="CP000113">
    <property type="protein sequence ID" value="ABF87709.1"/>
    <property type="molecule type" value="Genomic_DNA"/>
</dbReference>
<dbReference type="PANTHER" id="PTHR43433:SF5">
    <property type="entry name" value="AB HYDROLASE-1 DOMAIN-CONTAINING PROTEIN"/>
    <property type="match status" value="1"/>
</dbReference>
<dbReference type="STRING" id="246197.MXAN_4989"/>
<name>Q1D2H8_MYXXD</name>
<dbReference type="OrthoDB" id="9805423at2"/>
<dbReference type="InterPro" id="IPR029058">
    <property type="entry name" value="AB_hydrolase_fold"/>
</dbReference>
<reference evidence="2 3" key="1">
    <citation type="journal article" date="2006" name="Proc. Natl. Acad. Sci. U.S.A.">
        <title>Evolution of sensory complexity recorded in a myxobacterial genome.</title>
        <authorList>
            <person name="Goldman B.S."/>
            <person name="Nierman W.C."/>
            <person name="Kaiser D."/>
            <person name="Slater S.C."/>
            <person name="Durkin A.S."/>
            <person name="Eisen J.A."/>
            <person name="Ronning C.M."/>
            <person name="Barbazuk W.B."/>
            <person name="Blanchard M."/>
            <person name="Field C."/>
            <person name="Halling C."/>
            <person name="Hinkle G."/>
            <person name="Iartchuk O."/>
            <person name="Kim H.S."/>
            <person name="Mackenzie C."/>
            <person name="Madupu R."/>
            <person name="Miller N."/>
            <person name="Shvartsbeyn A."/>
            <person name="Sullivan S.A."/>
            <person name="Vaudin M."/>
            <person name="Wiegand R."/>
            <person name="Kaplan H.B."/>
        </authorList>
    </citation>
    <scope>NUCLEOTIDE SEQUENCE [LARGE SCALE GENOMIC DNA]</scope>
    <source>
        <strain evidence="3">DK1622</strain>
    </source>
</reference>
<dbReference type="KEGG" id="mxa:MXAN_4989"/>
<dbReference type="Pfam" id="PF00561">
    <property type="entry name" value="Abhydrolase_1"/>
    <property type="match status" value="1"/>
</dbReference>
<evidence type="ECO:0000313" key="2">
    <source>
        <dbReference type="EMBL" id="ABF87709.1"/>
    </source>
</evidence>
<dbReference type="SUPFAM" id="SSF53474">
    <property type="entry name" value="alpha/beta-Hydrolases"/>
    <property type="match status" value="1"/>
</dbReference>
<dbReference type="EnsemblBacteria" id="ABF87709">
    <property type="protein sequence ID" value="ABF87709"/>
    <property type="gene ID" value="MXAN_4989"/>
</dbReference>
<dbReference type="InterPro" id="IPR000073">
    <property type="entry name" value="AB_hydrolase_1"/>
</dbReference>
<sequence length="290" mass="31378">MSERIIESGDIRLCTEGFGREGDAPVLMLMGAASSMLGWPDGLMEQLARAGRFVIRYDHRDTGRSSHGVPGATPYTLDDLAADVISVLDGYGIERAHLVGMSLGGLLCQLVALKYPERVLSLTLISAQIFSEPDFEDPGMDPAVLAHFQRAATLNWSDEAEAIGFQVELSRLCVGRARRSFDEARVRARAVQDYRRALAPQCALNHAGLSGGLEWYGRTREIEAPLLVIHGSVDPVIDHAHGVALSRAVKGACLVTLHDAGHDLHPDDWETMTRAITAHTSAASPPHGAR</sequence>
<gene>
    <name evidence="2" type="ordered locus">MXAN_4989</name>
</gene>
<protein>
    <submittedName>
        <fullName evidence="2">Hydrolase, alpha/beta fold family</fullName>
    </submittedName>
</protein>
<accession>Q1D2H8</accession>
<dbReference type="InterPro" id="IPR050471">
    <property type="entry name" value="AB_hydrolase"/>
</dbReference>
<dbReference type="GO" id="GO:0004806">
    <property type="term" value="F:triacylglycerol lipase activity"/>
    <property type="evidence" value="ECO:0007669"/>
    <property type="project" value="TreeGrafter"/>
</dbReference>
<dbReference type="Gene3D" id="3.40.50.1820">
    <property type="entry name" value="alpha/beta hydrolase"/>
    <property type="match status" value="1"/>
</dbReference>
<evidence type="ECO:0000259" key="1">
    <source>
        <dbReference type="Pfam" id="PF00561"/>
    </source>
</evidence>
<dbReference type="PRINTS" id="PR00111">
    <property type="entry name" value="ABHYDROLASE"/>
</dbReference>
<dbReference type="RefSeq" id="WP_011554967.1">
    <property type="nucleotide sequence ID" value="NC_008095.1"/>
</dbReference>
<proteinExistence type="predicted"/>
<dbReference type="PANTHER" id="PTHR43433">
    <property type="entry name" value="HYDROLASE, ALPHA/BETA FOLD FAMILY PROTEIN"/>
    <property type="match status" value="1"/>
</dbReference>
<dbReference type="Proteomes" id="UP000002402">
    <property type="component" value="Chromosome"/>
</dbReference>
<dbReference type="eggNOG" id="COG2267">
    <property type="taxonomic scope" value="Bacteria"/>
</dbReference>
<feature type="domain" description="AB hydrolase-1" evidence="1">
    <location>
        <begin position="25"/>
        <end position="267"/>
    </location>
</feature>
<dbReference type="AlphaFoldDB" id="Q1D2H8"/>
<evidence type="ECO:0000313" key="3">
    <source>
        <dbReference type="Proteomes" id="UP000002402"/>
    </source>
</evidence>
<dbReference type="GO" id="GO:0046503">
    <property type="term" value="P:glycerolipid catabolic process"/>
    <property type="evidence" value="ECO:0007669"/>
    <property type="project" value="TreeGrafter"/>
</dbReference>
<dbReference type="HOGENOM" id="CLU_020336_0_0_7"/>
<dbReference type="ESTHER" id="myxxd-q1d2h8">
    <property type="family name" value="Aclacinomycin-methylesterase_RdmC"/>
</dbReference>
<organism evidence="2 3">
    <name type="scientific">Myxococcus xanthus (strain DK1622)</name>
    <dbReference type="NCBI Taxonomy" id="246197"/>
    <lineage>
        <taxon>Bacteria</taxon>
        <taxon>Pseudomonadati</taxon>
        <taxon>Myxococcota</taxon>
        <taxon>Myxococcia</taxon>
        <taxon>Myxococcales</taxon>
        <taxon>Cystobacterineae</taxon>
        <taxon>Myxococcaceae</taxon>
        <taxon>Myxococcus</taxon>
    </lineage>
</organism>